<keyword evidence="5" id="KW-1185">Reference proteome</keyword>
<dbReference type="Pfam" id="PF00571">
    <property type="entry name" value="CBS"/>
    <property type="match status" value="2"/>
</dbReference>
<dbReference type="Gene3D" id="3.10.580.10">
    <property type="entry name" value="CBS-domain"/>
    <property type="match status" value="2"/>
</dbReference>
<proteinExistence type="predicted"/>
<dbReference type="InterPro" id="IPR051257">
    <property type="entry name" value="Diverse_CBS-Domain"/>
</dbReference>
<dbReference type="PANTHER" id="PTHR43080">
    <property type="entry name" value="CBS DOMAIN-CONTAINING PROTEIN CBSX3, MITOCHONDRIAL"/>
    <property type="match status" value="1"/>
</dbReference>
<keyword evidence="1 2" id="KW-0129">CBS domain</keyword>
<evidence type="ECO:0000256" key="2">
    <source>
        <dbReference type="PROSITE-ProRule" id="PRU00703"/>
    </source>
</evidence>
<reference evidence="4 5" key="1">
    <citation type="submission" date="2015-04" db="EMBL/GenBank/DDBJ databases">
        <title>Draft Genome Sequence of the Novel Agar-Digesting Marine Bacterium Q1.</title>
        <authorList>
            <person name="Li Y."/>
            <person name="Li D."/>
            <person name="Chen G."/>
            <person name="Du Z."/>
        </authorList>
    </citation>
    <scope>NUCLEOTIDE SEQUENCE [LARGE SCALE GENOMIC DNA]</scope>
    <source>
        <strain evidence="4 5">Q1</strain>
    </source>
</reference>
<dbReference type="OrthoDB" id="9793295at2"/>
<dbReference type="Proteomes" id="UP000037600">
    <property type="component" value="Unassembled WGS sequence"/>
</dbReference>
<dbReference type="STRING" id="1513271.XM47_04205"/>
<feature type="domain" description="CBS" evidence="3">
    <location>
        <begin position="9"/>
        <end position="68"/>
    </location>
</feature>
<organism evidence="4 5">
    <name type="scientific">Catenovulum maritimum</name>
    <dbReference type="NCBI Taxonomy" id="1513271"/>
    <lineage>
        <taxon>Bacteria</taxon>
        <taxon>Pseudomonadati</taxon>
        <taxon>Pseudomonadota</taxon>
        <taxon>Gammaproteobacteria</taxon>
        <taxon>Alteromonadales</taxon>
        <taxon>Alteromonadaceae</taxon>
        <taxon>Catenovulum</taxon>
    </lineage>
</organism>
<dbReference type="InterPro" id="IPR046342">
    <property type="entry name" value="CBS_dom_sf"/>
</dbReference>
<evidence type="ECO:0000259" key="3">
    <source>
        <dbReference type="PROSITE" id="PS51371"/>
    </source>
</evidence>
<gene>
    <name evidence="4" type="ORF">XM47_04205</name>
</gene>
<evidence type="ECO:0000313" key="5">
    <source>
        <dbReference type="Proteomes" id="UP000037600"/>
    </source>
</evidence>
<evidence type="ECO:0000313" key="4">
    <source>
        <dbReference type="EMBL" id="KMT66210.1"/>
    </source>
</evidence>
<dbReference type="InterPro" id="IPR000644">
    <property type="entry name" value="CBS_dom"/>
</dbReference>
<dbReference type="SUPFAM" id="SSF54631">
    <property type="entry name" value="CBS-domain pair"/>
    <property type="match status" value="1"/>
</dbReference>
<evidence type="ECO:0000256" key="1">
    <source>
        <dbReference type="ARBA" id="ARBA00023122"/>
    </source>
</evidence>
<feature type="domain" description="CBS" evidence="3">
    <location>
        <begin position="73"/>
        <end position="130"/>
    </location>
</feature>
<dbReference type="EMBL" id="LAZL01000005">
    <property type="protein sequence ID" value="KMT66210.1"/>
    <property type="molecule type" value="Genomic_DNA"/>
</dbReference>
<dbReference type="AlphaFoldDB" id="A0A0J8GTX1"/>
<dbReference type="PANTHER" id="PTHR43080:SF2">
    <property type="entry name" value="CBS DOMAIN-CONTAINING PROTEIN"/>
    <property type="match status" value="1"/>
</dbReference>
<dbReference type="RefSeq" id="WP_048690141.1">
    <property type="nucleotide sequence ID" value="NZ_KQ130484.1"/>
</dbReference>
<dbReference type="PROSITE" id="PS51371">
    <property type="entry name" value="CBS"/>
    <property type="match status" value="2"/>
</dbReference>
<comment type="caution">
    <text evidence="4">The sequence shown here is derived from an EMBL/GenBank/DDBJ whole genome shotgun (WGS) entry which is preliminary data.</text>
</comment>
<name>A0A0J8GTX1_9ALTE</name>
<sequence length="137" mass="14972">MKLVAEDLMESDVITVQKDLTIEQVNQIFSAEKISGLPVLDGNSLVGIISKTDINHALSTQSMTKHSLISEIMITDIISVTPNTDISEVAVIMTSKNIHRVLVCQQQKLIGIISAMDFVKILQLTKMTQTKPVAIPA</sequence>
<dbReference type="SMART" id="SM00116">
    <property type="entry name" value="CBS"/>
    <property type="match status" value="2"/>
</dbReference>
<protein>
    <recommendedName>
        <fullName evidence="3">CBS domain-containing protein</fullName>
    </recommendedName>
</protein>
<accession>A0A0J8GTX1</accession>